<dbReference type="SUPFAM" id="SSF49265">
    <property type="entry name" value="Fibronectin type III"/>
    <property type="match status" value="1"/>
</dbReference>
<dbReference type="Pfam" id="PF25372">
    <property type="entry name" value="DUF7885"/>
    <property type="match status" value="2"/>
</dbReference>
<dbReference type="STRING" id="431595.K3X2I8"/>
<dbReference type="PANTHER" id="PTHR23084">
    <property type="entry name" value="PHOSPHATIDYLINOSITOL-4-PHOSPHATE 5-KINASE RELATED"/>
    <property type="match status" value="1"/>
</dbReference>
<dbReference type="PROSITE" id="PS50020">
    <property type="entry name" value="WW_DOMAIN_2"/>
    <property type="match status" value="1"/>
</dbReference>
<dbReference type="EMBL" id="GL376571">
    <property type="status" value="NOT_ANNOTATED_CDS"/>
    <property type="molecule type" value="Genomic_DNA"/>
</dbReference>
<dbReference type="Gene3D" id="1.20.920.20">
    <property type="match status" value="1"/>
</dbReference>
<accession>K3X2I8</accession>
<evidence type="ECO:0000259" key="4">
    <source>
        <dbReference type="PROSITE" id="PS50020"/>
    </source>
</evidence>
<dbReference type="VEuPathDB" id="FungiDB:PYU1_G011412"/>
<dbReference type="PANTHER" id="PTHR23084:SF263">
    <property type="entry name" value="MORN REPEAT-CONTAINING PROTEIN 1"/>
    <property type="match status" value="1"/>
</dbReference>
<dbReference type="InterPro" id="IPR032675">
    <property type="entry name" value="LRR_dom_sf"/>
</dbReference>
<dbReference type="InterPro" id="IPR003409">
    <property type="entry name" value="MORN"/>
</dbReference>
<dbReference type="Gene3D" id="2.20.110.10">
    <property type="entry name" value="Histone H3 K4-specific methyltransferase SET7/9 N-terminal domain"/>
    <property type="match status" value="3"/>
</dbReference>
<dbReference type="HOGENOM" id="CLU_000073_0_0_1"/>
<dbReference type="Pfam" id="PF13516">
    <property type="entry name" value="LRR_6"/>
    <property type="match status" value="1"/>
</dbReference>
<dbReference type="SMART" id="SM00698">
    <property type="entry name" value="MORN"/>
    <property type="match status" value="7"/>
</dbReference>
<dbReference type="eggNOG" id="KOG0231">
    <property type="taxonomic scope" value="Eukaryota"/>
</dbReference>
<dbReference type="PROSITE" id="PS51644">
    <property type="entry name" value="HTH_OST"/>
    <property type="match status" value="1"/>
</dbReference>
<feature type="coiled-coil region" evidence="2">
    <location>
        <begin position="2514"/>
        <end position="2541"/>
    </location>
</feature>
<proteinExistence type="predicted"/>
<dbReference type="InParanoid" id="K3X2I8"/>
<feature type="region of interest" description="Disordered" evidence="3">
    <location>
        <begin position="194"/>
        <end position="223"/>
    </location>
</feature>
<dbReference type="PROSITE" id="PS50096">
    <property type="entry name" value="IQ"/>
    <property type="match status" value="4"/>
</dbReference>
<dbReference type="eggNOG" id="KOG1947">
    <property type="taxonomic scope" value="Eukaryota"/>
</dbReference>
<keyword evidence="1" id="KW-0677">Repeat</keyword>
<dbReference type="Proteomes" id="UP000019132">
    <property type="component" value="Unassembled WGS sequence"/>
</dbReference>
<name>K3X2I8_GLOUD</name>
<feature type="coiled-coil region" evidence="2">
    <location>
        <begin position="2619"/>
        <end position="2646"/>
    </location>
</feature>
<dbReference type="SUPFAM" id="SSF82185">
    <property type="entry name" value="Histone H3 K4-specific methyltransferase SET7/9 N-terminal domain"/>
    <property type="match status" value="2"/>
</dbReference>
<dbReference type="InterPro" id="IPR001611">
    <property type="entry name" value="Leu-rich_rpt"/>
</dbReference>
<sequence>MAFGSDDDGHEIPVRHRKKRSRPQSHLQQVESMDDRRRVHFALRGSALDQFQSWIKNSDAEPPPVRGAGAAKQIPDSELLMFKDSRIIQDAKTPPIFPADENNEIHKRVMQQLSPQQHLRRPRSWELSSPPYKKSSIRRSMGTLLREQLNTAAEDGMRHTLPLLARPSQRQTVRKDKAVMLQLLAECKAKAEGVVTSPVPPNQPGSSRNQRSRGGGNELFRNGSDPVMAIPDSVFFATNSFSPLGKIDLSDWTCFCTDANPAIFSHIGSKLSSRCVELNLSGLTALTTPRGFQALLQNCGKLKRLVLSECENIQTAGFCAIAQSCPLIESLDLSESESVTDNVLHCVLSSFQNLTRVKLNGCQRITDAGVLLFSAKKHEIHALEGLYLDRCHLVSNVSLLPLLKAHGATLQVFSIRGCRRVSDTVIKELFINQPKKLQELNISDCTSLTDACMEYLSTVPSYFGDRVATAYHHLVQIDVSGCMAFTSLACCWIAASAPFLQRIKAARCTGFCDKAALALASLAHLEEIDFTGCSQILESGMERMFLSDGHTKPGSSVTAKQRVVDSVVKKIKKLMMADCPNQGEPCVLAIINSCSKTLVELNLSNIAPLPAKTLIKLVKHCRTVTDLYVQRQPAVTRSVLAHLTSCNKHLRVLDLRHCVNVDDLAIYPLLVMQSLEELYLSGCRSITNRGLQSLPVSLIYLDLQHCRSHEFSDEGCRTIANRLSKLEKLDISHCDGVTANGISEIIQKCEFLYHLNVFQCPNITSVQLNRLLHDLRMNKYALDLISDPEMAFQGISSDNVDAAVKARRREKLLAEETRRQRAASSIQIHFTSRSRLRRERKLRDDCEWEEFCCAVDIQRVFRGYRCRKTYVFVRPQVTKAVVYIQYLWRKKLVERRVRKAMGYWTNRVVLKMFLLWKQHHLEIRMENERQKAAFHAAKALNFWGDKTLGRVFCSWRDCVRNRTIRAKKAIGFWKCQSMPRVLEAWRMYKDNEKLRRLRLTHVFLNAVDLEAHNSSIQLDKSKRANAVVKRLIWRLWREFVVDQKRFLLKATLSIVCGSLSAWAFRQWQQNALRKKQGREKTRKMLLKIFHREKTSVWNTWLEFVHHRKANKRALLRFSNKIQVKCWFKWRQFHDKVQKLKRVSGRIAARLKLMNAARAVTTWYEFTQEQLDTKQHMRRALTFFSNGTMVRVFSAWTGHTEYMKVFRARTKARMENENLAFAITSWITFTRLRRELHVTVTKLQAFWRGCTTRRRIEDEYLYRIWATVLIQTAWRGRLGHIIMRAATRKARLREYLRAERERDAMDVEEASMRKFNYDIEMIILLQRQWRGVAARTLFVEIRRARYILKKQQEAEVQEVVRAEARKRQLDRLQHEKRRQLAAIEIQRHIRGYLGRKWYRSQQEFLHEQRAASRVQAVYRGRMSRRRTSALRRSYITRMEILARRAVEGKVLRALGTKTRSTQRGLRSFLDFFGLDPATFLTDIRTVFKEVREDFQTMKKFFDVIKTKVHANAEKNAAAAAALPAPDASSTTATDKALRLLQKTDAAKRFLSDFERIVDTTTAEKEKKDQMIMPGMAVRIVLRGHARCGETAFVLSVKEEIAQVKMDVDGYLEFFPLMLPATKVEPKKYVLHRVPELAFTAAYTSTMANGKISELWRQQLEAYATSIAEESKRYCAARVIQCAARVYLSRMRYQLELEAQGVNAARRQKALLRVLKTFHGANTRVANILVQLRFVHALNLPPNLPDEPLEIQKVLNRFQRWLSRRAEIQHAFLRLVPEEFKGNGQLHGQMTPVSYTSVFDKLLHYPIQWLKRATCVPVARQLEKRGLAELAAFISGSEFVKTFEEMHTDAREHCFPQLQSCSFCASEGWALVHGVFLKRKVAIEYPSLQNSSKRKKYATKLVPHGWGVAHFLAGQVGKSRNWLARNSIEAQFKSLQIVKAMKQKEREERLESQILARQGTMNTLRSAEGARGFAKRHAELSVLEENTKAFYQRYVDEIALREKEEAKIFEEEQRVNELTATEKLELERQGIHLNALQQQVPEMVVEIEMVRSSKSALEFLAPGCVVEVEYDDEVWYQCQIVNIDPYDTYMAEIVYVEDQRKEKIKLLEASSMDEKLFQRRGGATMKTKTVAEITAAAAAELEAQEVPFRKWRAGNAVDISWEPPFDNGTPITQYVLEWKDENNEAITGKKEVTGHSANGNDERTPRTVNGHVSTKTTLWPIPEENVSTIRVRIAATNKKGVGLASVYSSLPEELTEVSYRTAIPLTRPPEDTTHLETREMSDMEIEDKASLEHRRRLTCTICQRNLPTEAQVHEHVARAHSVPLLCPFKSCRQVCASEKTLRYHIWRCTIPKPTNEEFQSELFMEIFNISRQYCMRKPKRHVLPAQSALHTEDGTTGKEVYLENKYQDARRAWFEKGKELHEKNLEKDATARRRERENRYDPPRELYGLDFASPELNVARRNVVLNTIQILQTDLDAYIVETNTQMDQLKHEEKELLDYIALKVKRMKTSDEEWQKQSLQREKKKAQKSLDQVQEKISILTVTLTQRIEEMTTEIQRLTTIEKAFVPFTHQVIKMMRLGTLIWQTHAKSNDIFHTHRVILDHFQDELRKLMLRAHHEVEGLEAWDAMIEARRKQLQTLKDELRKLQLMHVAEIQSYRQKRDEGDEAFALRKLRGQQIRIITRQERAAQQLLEKQTRLQAAANALEAQQSPEPASLELTTAIKSLHIVNHDLELHEKFIKGKSEDVEYLKEEPSKAGTSDHMMKGKLLDTVAEEVATMLPQKPATGQATGEQPSLPFVGVADGSGEATTVSPSLAESPRKLVKKTKKHSRMKLQELPHTYTRLECDFQDGFIRGHVRIEYNDGSVYEGPWVEDVSYNKPSDMEPMKTRFSPNHWGKFTSRDGTIWEGEDVDNFFSPFTAMGENFHVTTRENNKYIGAVRAGKYHGFGTLHINFVFSKGEYVGEWCEGKRHGYGIERFDVGEIYEGYWEMDVYHGEGEIVYDDSSRYEGSFRYGKWHGEGVRTLENGDRIVGHFHEGLLNGPGIMEFADKRHYHGSFKNTRRHGLGVLTFPNGERYEGSFENDLPHGEGKYITKSAPGENGNREPLVRMGKWVNGERTAWLSKPSSELATSTFIQYFAVQQNLTGEMEIDLVLPKFKTPYAVMVASMLPNLPEGVNADDAFVKVIMKMLAKTQNIMVGTDILDKTIAEHTQVKYELDNEVEALETLRNEVDAIERTYRAQQRTVNEQQQERDTMAAKELEMQVKVETFWKQKDHAQLENNYKRAVEGLHDVDIMDWFKLRTAKLDAVYLSLLDAFAVLLHFTDNAYLGGKMYTPTKEDLMQLLSSSNENVFLGDKEALIHKYDVKALYVLPLFDVYSFGEGTRNAMLNNLTHVIHHPRLRPNNFRLNQISPAATAVCMWVRAAFFYAKKAVEIYPVMKRVLDQLIIVARLRESLASENVKLEAERQRVEIARQQLIDQAVRVEELRRHEQELQKVIEGIDELDRGEHERIEKQHVKRPQTYRPPSAGINAARLGGIEDKGEQGPLQIAAPQVNHRQVFEEDHDADAKAKHTQRVQKEQVLQQILGTPALAEEFRILKKEVAKVIDRCEGSVPLADFPIQFERIMLKPLDPRTFGVKKLTTLLALMSDTCAVVVPQKEDEVETVQFPVAIDDDDDDDEDEGSGGDGSKGPGGMLPPRLACCCRVCPGVSYATRSELAFHEKTKWHFWNVSAKREGKKPRTWTVAATFWSEAYDSVDGQICYFNKLTGEIVKTSEPPREMQANDVLLELLDDEGEAATTTSTGTTEPAGVYPLDGFLGSDDGVDAAGAGMDASQSASLQQHPWSFAVNTGGDEWMHASTTMQPSSDQNQISNALENAVDHSSMESEVMAADSYWEEVADEAGNVYFYNRLTDQASWTRPM</sequence>
<reference evidence="7" key="2">
    <citation type="submission" date="2010-04" db="EMBL/GenBank/DDBJ databases">
        <authorList>
            <person name="Buell R."/>
            <person name="Hamilton J."/>
            <person name="Hostetler J."/>
        </authorList>
    </citation>
    <scope>NUCLEOTIDE SEQUENCE [LARGE SCALE GENOMIC DNA]</scope>
    <source>
        <strain evidence="7">DAOM:BR144</strain>
    </source>
</reference>
<dbReference type="InterPro" id="IPR001202">
    <property type="entry name" value="WW_dom"/>
</dbReference>
<keyword evidence="7" id="KW-1185">Reference proteome</keyword>
<evidence type="ECO:0000256" key="1">
    <source>
        <dbReference type="ARBA" id="ARBA00022737"/>
    </source>
</evidence>
<dbReference type="InterPro" id="IPR000048">
    <property type="entry name" value="IQ_motif_EF-hand-BS"/>
</dbReference>
<dbReference type="CDD" id="cd00201">
    <property type="entry name" value="WW"/>
    <property type="match status" value="1"/>
</dbReference>
<dbReference type="InterPro" id="IPR036020">
    <property type="entry name" value="WW_dom_sf"/>
</dbReference>
<dbReference type="OMA" id="HGWGVAH"/>
<dbReference type="Gene3D" id="1.20.5.190">
    <property type="match status" value="2"/>
</dbReference>
<feature type="region of interest" description="Disordered" evidence="3">
    <location>
        <begin position="1"/>
        <end position="34"/>
    </location>
</feature>
<keyword evidence="2" id="KW-0175">Coiled coil</keyword>
<dbReference type="SMART" id="SM00367">
    <property type="entry name" value="LRR_CC"/>
    <property type="match status" value="11"/>
</dbReference>
<dbReference type="SUPFAM" id="SSF52047">
    <property type="entry name" value="RNI-like"/>
    <property type="match status" value="3"/>
</dbReference>
<feature type="compositionally biased region" description="Acidic residues" evidence="3">
    <location>
        <begin position="3665"/>
        <end position="3677"/>
    </location>
</feature>
<dbReference type="Pfam" id="PF00612">
    <property type="entry name" value="IQ"/>
    <property type="match status" value="3"/>
</dbReference>
<feature type="region of interest" description="Disordered" evidence="3">
    <location>
        <begin position="3661"/>
        <end position="3686"/>
    </location>
</feature>
<feature type="region of interest" description="Disordered" evidence="3">
    <location>
        <begin position="113"/>
        <end position="134"/>
    </location>
</feature>
<dbReference type="EnsemblProtists" id="PYU1_T011437">
    <property type="protein sequence ID" value="PYU1_T011437"/>
    <property type="gene ID" value="PYU1_G011412"/>
</dbReference>
<feature type="region of interest" description="Disordered" evidence="3">
    <location>
        <begin position="2804"/>
        <end position="2825"/>
    </location>
</feature>
<dbReference type="SUPFAM" id="SSF51045">
    <property type="entry name" value="WW domain"/>
    <property type="match status" value="1"/>
</dbReference>
<dbReference type="PROSITE" id="PS00028">
    <property type="entry name" value="ZINC_FINGER_C2H2_1"/>
    <property type="match status" value="1"/>
</dbReference>
<feature type="coiled-coil region" evidence="2">
    <location>
        <begin position="3443"/>
        <end position="3501"/>
    </location>
</feature>
<dbReference type="InterPro" id="IPR036116">
    <property type="entry name" value="FN3_sf"/>
</dbReference>
<evidence type="ECO:0000256" key="2">
    <source>
        <dbReference type="SAM" id="Coils"/>
    </source>
</evidence>
<reference evidence="6" key="3">
    <citation type="submission" date="2015-02" db="UniProtKB">
        <authorList>
            <consortium name="EnsemblProtists"/>
        </authorList>
    </citation>
    <scope>IDENTIFICATION</scope>
    <source>
        <strain evidence="6">DAOM BR144</strain>
    </source>
</reference>
<feature type="coiled-coil region" evidence="2">
    <location>
        <begin position="2678"/>
        <end position="2705"/>
    </location>
</feature>
<organism evidence="6 7">
    <name type="scientific">Globisporangium ultimum (strain ATCC 200006 / CBS 805.95 / DAOM BR144)</name>
    <name type="common">Pythium ultimum</name>
    <dbReference type="NCBI Taxonomy" id="431595"/>
    <lineage>
        <taxon>Eukaryota</taxon>
        <taxon>Sar</taxon>
        <taxon>Stramenopiles</taxon>
        <taxon>Oomycota</taxon>
        <taxon>Peronosporomycetes</taxon>
        <taxon>Pythiales</taxon>
        <taxon>Pythiaceae</taxon>
        <taxon>Globisporangium</taxon>
    </lineage>
</organism>
<dbReference type="InterPro" id="IPR006553">
    <property type="entry name" value="Leu-rich_rpt_Cys-con_subtyp"/>
</dbReference>
<dbReference type="Gene3D" id="2.20.70.10">
    <property type="match status" value="1"/>
</dbReference>
<dbReference type="CDD" id="cd00063">
    <property type="entry name" value="FN3"/>
    <property type="match status" value="1"/>
</dbReference>
<dbReference type="InterPro" id="IPR057207">
    <property type="entry name" value="FBXL15_LRR"/>
</dbReference>
<feature type="domain" description="HTH OST-type" evidence="5">
    <location>
        <begin position="3588"/>
        <end position="3664"/>
    </location>
</feature>
<evidence type="ECO:0000256" key="3">
    <source>
        <dbReference type="SAM" id="MobiDB-lite"/>
    </source>
</evidence>
<dbReference type="InterPro" id="IPR013783">
    <property type="entry name" value="Ig-like_fold"/>
</dbReference>
<dbReference type="InterPro" id="IPR025605">
    <property type="entry name" value="OST-HTH/LOTUS_dom"/>
</dbReference>
<feature type="coiled-coil region" evidence="2">
    <location>
        <begin position="3212"/>
        <end position="3246"/>
    </location>
</feature>
<protein>
    <submittedName>
        <fullName evidence="6">Uncharacterized protein</fullName>
    </submittedName>
</protein>
<dbReference type="Gene3D" id="3.80.10.10">
    <property type="entry name" value="Ribonuclease Inhibitor"/>
    <property type="match status" value="2"/>
</dbReference>
<dbReference type="Gene3D" id="2.60.40.10">
    <property type="entry name" value="Immunoglobulins"/>
    <property type="match status" value="1"/>
</dbReference>
<reference evidence="7" key="1">
    <citation type="journal article" date="2010" name="Genome Biol.">
        <title>Genome sequence of the necrotrophic plant pathogen Pythium ultimum reveals original pathogenicity mechanisms and effector repertoire.</title>
        <authorList>
            <person name="Levesque C.A."/>
            <person name="Brouwer H."/>
            <person name="Cano L."/>
            <person name="Hamilton J.P."/>
            <person name="Holt C."/>
            <person name="Huitema E."/>
            <person name="Raffaele S."/>
            <person name="Robideau G.P."/>
            <person name="Thines M."/>
            <person name="Win J."/>
            <person name="Zerillo M.M."/>
            <person name="Beakes G.W."/>
            <person name="Boore J.L."/>
            <person name="Busam D."/>
            <person name="Dumas B."/>
            <person name="Ferriera S."/>
            <person name="Fuerstenberg S.I."/>
            <person name="Gachon C.M."/>
            <person name="Gaulin E."/>
            <person name="Govers F."/>
            <person name="Grenville-Briggs L."/>
            <person name="Horner N."/>
            <person name="Hostetler J."/>
            <person name="Jiang R.H."/>
            <person name="Johnson J."/>
            <person name="Krajaejun T."/>
            <person name="Lin H."/>
            <person name="Meijer H.J."/>
            <person name="Moore B."/>
            <person name="Morris P."/>
            <person name="Phuntmart V."/>
            <person name="Puiu D."/>
            <person name="Shetty J."/>
            <person name="Stajich J.E."/>
            <person name="Tripathy S."/>
            <person name="Wawra S."/>
            <person name="van West P."/>
            <person name="Whitty B.R."/>
            <person name="Coutinho P.M."/>
            <person name="Henrissat B."/>
            <person name="Martin F."/>
            <person name="Thomas P.D."/>
            <person name="Tyler B.M."/>
            <person name="De Vries R.P."/>
            <person name="Kamoun S."/>
            <person name="Yandell M."/>
            <person name="Tisserat N."/>
            <person name="Buell C.R."/>
        </authorList>
    </citation>
    <scope>NUCLEOTIDE SEQUENCE</scope>
    <source>
        <strain evidence="7">DAOM:BR144</strain>
    </source>
</reference>
<dbReference type="Pfam" id="PF02493">
    <property type="entry name" value="MORN"/>
    <property type="match status" value="7"/>
</dbReference>
<evidence type="ECO:0000313" key="6">
    <source>
        <dbReference type="EnsemblProtists" id="PYU1_T011437"/>
    </source>
</evidence>
<dbReference type="SMART" id="SM00015">
    <property type="entry name" value="IQ"/>
    <property type="match status" value="6"/>
</dbReference>
<evidence type="ECO:0000259" key="5">
    <source>
        <dbReference type="PROSITE" id="PS51644"/>
    </source>
</evidence>
<feature type="domain" description="WW" evidence="4">
    <location>
        <begin position="3882"/>
        <end position="3914"/>
    </location>
</feature>
<dbReference type="InterPro" id="IPR013087">
    <property type="entry name" value="Znf_C2H2_type"/>
</dbReference>
<dbReference type="InterPro" id="IPR003961">
    <property type="entry name" value="FN3_dom"/>
</dbReference>
<evidence type="ECO:0000313" key="7">
    <source>
        <dbReference type="Proteomes" id="UP000019132"/>
    </source>
</evidence>